<keyword evidence="2" id="KW-0378">Hydrolase</keyword>
<dbReference type="Gene3D" id="3.40.50.1820">
    <property type="entry name" value="alpha/beta hydrolase"/>
    <property type="match status" value="1"/>
</dbReference>
<evidence type="ECO:0000259" key="1">
    <source>
        <dbReference type="Pfam" id="PF00561"/>
    </source>
</evidence>
<comment type="caution">
    <text evidence="2">The sequence shown here is derived from an EMBL/GenBank/DDBJ whole genome shotgun (WGS) entry which is preliminary data.</text>
</comment>
<evidence type="ECO:0000313" key="2">
    <source>
        <dbReference type="EMBL" id="NKQ59438.1"/>
    </source>
</evidence>
<dbReference type="RefSeq" id="WP_168524207.1">
    <property type="nucleotide sequence ID" value="NZ_JAAXLS010000113.1"/>
</dbReference>
<reference evidence="2 3" key="1">
    <citation type="submission" date="2020-04" db="EMBL/GenBank/DDBJ databases">
        <title>Novel species.</title>
        <authorList>
            <person name="Teo W.F.A."/>
            <person name="Lipun K."/>
            <person name="Srisuk N."/>
            <person name="Duangmal K."/>
        </authorList>
    </citation>
    <scope>NUCLEOTIDE SEQUENCE [LARGE SCALE GENOMIC DNA]</scope>
    <source>
        <strain evidence="2 3">K13G38</strain>
    </source>
</reference>
<dbReference type="EMBL" id="JAAXLS010000113">
    <property type="protein sequence ID" value="NKQ59438.1"/>
    <property type="molecule type" value="Genomic_DNA"/>
</dbReference>
<sequence>MSTPTPVTYRRAGLSLAGDHWSAPPATSPRGTAVLLHGAGQTRHSWRHTAARLAGHGWTALTLDARGHGDSDWARPRDYTIDHLVDDLVHITGSLGDTPVLVGASLGGITALLAHADHTLARALVLVDIAPRINPGGAARILDFMTRHRDGFATLNEAAAAITAYNPHRP</sequence>
<gene>
    <name evidence="2" type="ORF">HFP15_42075</name>
</gene>
<dbReference type="Proteomes" id="UP000715441">
    <property type="component" value="Unassembled WGS sequence"/>
</dbReference>
<feature type="non-terminal residue" evidence="2">
    <location>
        <position position="170"/>
    </location>
</feature>
<dbReference type="PANTHER" id="PTHR43194">
    <property type="entry name" value="HYDROLASE ALPHA/BETA FOLD FAMILY"/>
    <property type="match status" value="1"/>
</dbReference>
<dbReference type="SUPFAM" id="SSF53474">
    <property type="entry name" value="alpha/beta-Hydrolases"/>
    <property type="match status" value="1"/>
</dbReference>
<evidence type="ECO:0000313" key="3">
    <source>
        <dbReference type="Proteomes" id="UP000715441"/>
    </source>
</evidence>
<proteinExistence type="predicted"/>
<accession>A0ABX1JIK7</accession>
<feature type="domain" description="AB hydrolase-1" evidence="1">
    <location>
        <begin position="34"/>
        <end position="156"/>
    </location>
</feature>
<organism evidence="2 3">
    <name type="scientific">Amycolatopsis acididurans</name>
    <dbReference type="NCBI Taxonomy" id="2724524"/>
    <lineage>
        <taxon>Bacteria</taxon>
        <taxon>Bacillati</taxon>
        <taxon>Actinomycetota</taxon>
        <taxon>Actinomycetes</taxon>
        <taxon>Pseudonocardiales</taxon>
        <taxon>Pseudonocardiaceae</taxon>
        <taxon>Amycolatopsis</taxon>
    </lineage>
</organism>
<dbReference type="PANTHER" id="PTHR43194:SF2">
    <property type="entry name" value="PEROXISOMAL MEMBRANE PROTEIN LPX1"/>
    <property type="match status" value="1"/>
</dbReference>
<dbReference type="GO" id="GO:0016787">
    <property type="term" value="F:hydrolase activity"/>
    <property type="evidence" value="ECO:0007669"/>
    <property type="project" value="UniProtKB-KW"/>
</dbReference>
<keyword evidence="3" id="KW-1185">Reference proteome</keyword>
<dbReference type="InterPro" id="IPR029058">
    <property type="entry name" value="AB_hydrolase_fold"/>
</dbReference>
<dbReference type="Pfam" id="PF00561">
    <property type="entry name" value="Abhydrolase_1"/>
    <property type="match status" value="1"/>
</dbReference>
<protein>
    <submittedName>
        <fullName evidence="2">Alpha/beta hydrolase</fullName>
    </submittedName>
</protein>
<dbReference type="InterPro" id="IPR000073">
    <property type="entry name" value="AB_hydrolase_1"/>
</dbReference>
<name>A0ABX1JIK7_9PSEU</name>
<dbReference type="InterPro" id="IPR050228">
    <property type="entry name" value="Carboxylesterase_BioH"/>
</dbReference>